<dbReference type="EMBL" id="CP024621">
    <property type="protein sequence ID" value="QHD50132.1"/>
    <property type="molecule type" value="Genomic_DNA"/>
</dbReference>
<dbReference type="Pfam" id="PF00300">
    <property type="entry name" value="His_Phos_1"/>
    <property type="match status" value="1"/>
</dbReference>
<dbReference type="GO" id="GO:0004331">
    <property type="term" value="F:fructose-2,6-bisphosphate 2-phosphatase activity"/>
    <property type="evidence" value="ECO:0007669"/>
    <property type="project" value="TreeGrafter"/>
</dbReference>
<evidence type="ECO:0000313" key="3">
    <source>
        <dbReference type="Proteomes" id="UP000463949"/>
    </source>
</evidence>
<name>A0A857GLL5_9GAMM</name>
<dbReference type="InterPro" id="IPR013078">
    <property type="entry name" value="His_Pase_superF_clade-1"/>
</dbReference>
<dbReference type="SUPFAM" id="SSF53254">
    <property type="entry name" value="Phosphoglycerate mutase-like"/>
    <property type="match status" value="1"/>
</dbReference>
<dbReference type="Proteomes" id="UP000463949">
    <property type="component" value="Chromosome"/>
</dbReference>
<dbReference type="SMART" id="SM00855">
    <property type="entry name" value="PGAM"/>
    <property type="match status" value="1"/>
</dbReference>
<evidence type="ECO:0000313" key="2">
    <source>
        <dbReference type="EMBL" id="QHD50132.1"/>
    </source>
</evidence>
<keyword evidence="1" id="KW-0378">Hydrolase</keyword>
<dbReference type="GO" id="GO:0043456">
    <property type="term" value="P:regulation of pentose-phosphate shunt"/>
    <property type="evidence" value="ECO:0007669"/>
    <property type="project" value="TreeGrafter"/>
</dbReference>
<reference evidence="2 3" key="1">
    <citation type="submission" date="2017-10" db="EMBL/GenBank/DDBJ databases">
        <title>Coral associated bacteria.</title>
        <authorList>
            <person name="Wang X."/>
        </authorList>
    </citation>
    <scope>NUCLEOTIDE SEQUENCE [LARGE SCALE GENOMIC DNA]</scope>
    <source>
        <strain evidence="2 3">SCSIO 43005</strain>
    </source>
</reference>
<dbReference type="InterPro" id="IPR051695">
    <property type="entry name" value="Phosphoglycerate_Mutase"/>
</dbReference>
<dbReference type="KEGG" id="hmd:CTT34_10735"/>
<evidence type="ECO:0000256" key="1">
    <source>
        <dbReference type="ARBA" id="ARBA00022801"/>
    </source>
</evidence>
<gene>
    <name evidence="2" type="ORF">CTT34_10735</name>
</gene>
<sequence>MQMDIFLLRHAETLSNQEGRLSSGMDETLTALGCEQAHAIVSGLLSLRLDAILCSPLSRAVKTVQPFLDASSLPFEIHPCLAEGQLVLTSEVPLMPVGYQKLSSGVPVPCSDESPGAFLQRVEHAKDLLLSQQYPRILVVTHGHMIRELLNNFLALPSKTRFPHHNCGLTHLSIGEQVTVGFVNRPLIP</sequence>
<proteinExistence type="predicted"/>
<accession>A0A857GLL5</accession>
<organism evidence="2 3">
    <name type="scientific">Vreelandella aquamarina</name>
    <dbReference type="NCBI Taxonomy" id="77097"/>
    <lineage>
        <taxon>Bacteria</taxon>
        <taxon>Pseudomonadati</taxon>
        <taxon>Pseudomonadota</taxon>
        <taxon>Gammaproteobacteria</taxon>
        <taxon>Oceanospirillales</taxon>
        <taxon>Halomonadaceae</taxon>
        <taxon>Vreelandella</taxon>
    </lineage>
</organism>
<dbReference type="PANTHER" id="PTHR46517:SF1">
    <property type="entry name" value="FRUCTOSE-2,6-BISPHOSPHATASE TIGAR"/>
    <property type="match status" value="1"/>
</dbReference>
<dbReference type="InterPro" id="IPR029033">
    <property type="entry name" value="His_PPase_superfam"/>
</dbReference>
<dbReference type="Gene3D" id="3.40.50.1240">
    <property type="entry name" value="Phosphoglycerate mutase-like"/>
    <property type="match status" value="1"/>
</dbReference>
<dbReference type="GO" id="GO:0045820">
    <property type="term" value="P:negative regulation of glycolytic process"/>
    <property type="evidence" value="ECO:0007669"/>
    <property type="project" value="TreeGrafter"/>
</dbReference>
<dbReference type="AlphaFoldDB" id="A0A857GLL5"/>
<dbReference type="GO" id="GO:0005829">
    <property type="term" value="C:cytosol"/>
    <property type="evidence" value="ECO:0007669"/>
    <property type="project" value="TreeGrafter"/>
</dbReference>
<protein>
    <recommendedName>
        <fullName evidence="4">Phosphoglycerate mutase</fullName>
    </recommendedName>
</protein>
<evidence type="ECO:0008006" key="4">
    <source>
        <dbReference type="Google" id="ProtNLM"/>
    </source>
</evidence>
<dbReference type="PANTHER" id="PTHR46517">
    <property type="entry name" value="FRUCTOSE-2,6-BISPHOSPHATASE TIGAR"/>
    <property type="match status" value="1"/>
</dbReference>
<dbReference type="CDD" id="cd07067">
    <property type="entry name" value="HP_PGM_like"/>
    <property type="match status" value="1"/>
</dbReference>